<organism evidence="1">
    <name type="scientific">Fervidicoccus fontis</name>
    <dbReference type="NCBI Taxonomy" id="683846"/>
    <lineage>
        <taxon>Archaea</taxon>
        <taxon>Thermoproteota</taxon>
        <taxon>Thermoprotei</taxon>
        <taxon>Fervidicoccales</taxon>
        <taxon>Fervidicoccaceae</taxon>
        <taxon>Fervidicoccus</taxon>
    </lineage>
</organism>
<dbReference type="InterPro" id="IPR036569">
    <property type="entry name" value="RpiB_LacA_LacB_sf"/>
</dbReference>
<dbReference type="NCBIfam" id="TIGR00689">
    <property type="entry name" value="rpiB_lacA_lacB"/>
    <property type="match status" value="1"/>
</dbReference>
<dbReference type="GO" id="GO:0019316">
    <property type="term" value="P:D-allose catabolic process"/>
    <property type="evidence" value="ECO:0007669"/>
    <property type="project" value="TreeGrafter"/>
</dbReference>
<dbReference type="InterPro" id="IPR003500">
    <property type="entry name" value="RpiB_LacA_LacB"/>
</dbReference>
<reference evidence="1" key="1">
    <citation type="journal article" date="2020" name="mSystems">
        <title>Genome- and Community-Level Interaction Insights into Carbon Utilization and Element Cycling Functions of Hydrothermarchaeota in Hydrothermal Sediment.</title>
        <authorList>
            <person name="Zhou Z."/>
            <person name="Liu Y."/>
            <person name="Xu W."/>
            <person name="Pan J."/>
            <person name="Luo Z.H."/>
            <person name="Li M."/>
        </authorList>
    </citation>
    <scope>NUCLEOTIDE SEQUENCE [LARGE SCALE GENOMIC DNA]</scope>
    <source>
        <strain evidence="1">SpSt-1116</strain>
    </source>
</reference>
<evidence type="ECO:0000313" key="1">
    <source>
        <dbReference type="EMBL" id="HHQ79924.1"/>
    </source>
</evidence>
<accession>A0A7J3ZIU1</accession>
<dbReference type="AlphaFoldDB" id="A0A7J3ZIU1"/>
<dbReference type="SUPFAM" id="SSF89623">
    <property type="entry name" value="Ribose/Galactose isomerase RpiB/AlsB"/>
    <property type="match status" value="1"/>
</dbReference>
<keyword evidence="1" id="KW-0413">Isomerase</keyword>
<dbReference type="Pfam" id="PF02502">
    <property type="entry name" value="LacAB_rpiB"/>
    <property type="match status" value="1"/>
</dbReference>
<gene>
    <name evidence="1" type="ORF">ENM78_00445</name>
</gene>
<dbReference type="GO" id="GO:0004751">
    <property type="term" value="F:ribose-5-phosphate isomerase activity"/>
    <property type="evidence" value="ECO:0007669"/>
    <property type="project" value="TreeGrafter"/>
</dbReference>
<dbReference type="NCBIfam" id="NF004051">
    <property type="entry name" value="PRK05571.1"/>
    <property type="match status" value="1"/>
</dbReference>
<proteinExistence type="predicted"/>
<dbReference type="PANTHER" id="PTHR30345:SF2">
    <property type="entry name" value="SUGAR-PHOSPHATE ISOMERASE, RPIB_LACA_LACB FAMILY"/>
    <property type="match status" value="1"/>
</dbReference>
<sequence length="152" mass="16254">MSGTKRVVVGSDDVYPVAKFVVEYLKSKGFEVEVAGSLKTGKLHPWPEVGFEVGEAVAKGGADFGIVICYTGTGVSIAANKVRGVRAALCTDAQNARGARLWNDANVLALSARLTTSEVAKEIIDAWLSVEAPEDEERPNIQKVVEYEKAKA</sequence>
<dbReference type="EMBL" id="DRZC01000010">
    <property type="protein sequence ID" value="HHQ79924.1"/>
    <property type="molecule type" value="Genomic_DNA"/>
</dbReference>
<dbReference type="PIRSF" id="PIRSF005384">
    <property type="entry name" value="RpiB_LacA_B"/>
    <property type="match status" value="1"/>
</dbReference>
<dbReference type="GO" id="GO:0009052">
    <property type="term" value="P:pentose-phosphate shunt, non-oxidative branch"/>
    <property type="evidence" value="ECO:0007669"/>
    <property type="project" value="TreeGrafter"/>
</dbReference>
<protein>
    <submittedName>
        <fullName evidence="1">RpiB/LacA/LacB family sugar-phosphate isomerase</fullName>
    </submittedName>
</protein>
<name>A0A7J3ZIU1_9CREN</name>
<dbReference type="Gene3D" id="3.40.1400.10">
    <property type="entry name" value="Sugar-phosphate isomerase, RpiB/LacA/LacB"/>
    <property type="match status" value="1"/>
</dbReference>
<dbReference type="PANTHER" id="PTHR30345">
    <property type="entry name" value="RIBOSE-5-PHOSPHATE ISOMERASE B"/>
    <property type="match status" value="1"/>
</dbReference>
<comment type="caution">
    <text evidence="1">The sequence shown here is derived from an EMBL/GenBank/DDBJ whole genome shotgun (WGS) entry which is preliminary data.</text>
</comment>